<accession>A0A6L5XV51</accession>
<sequence>MLINKGAKRRIFRWICQVFWQKKWGILIEKESESLIFTGLKIPRDYF</sequence>
<evidence type="ECO:0000313" key="2">
    <source>
        <dbReference type="Proteomes" id="UP000482209"/>
    </source>
</evidence>
<name>A0A6L5XV51_9FIRM</name>
<comment type="caution">
    <text evidence="1">The sequence shown here is derived from an EMBL/GenBank/DDBJ whole genome shotgun (WGS) entry which is preliminary data.</text>
</comment>
<dbReference type="EMBL" id="VUMT01000001">
    <property type="protein sequence ID" value="MSS62377.1"/>
    <property type="molecule type" value="Genomic_DNA"/>
</dbReference>
<gene>
    <name evidence="1" type="ORF">FYJ58_00520</name>
</gene>
<organism evidence="1 2">
    <name type="scientific">Velocimicrobium porci</name>
    <dbReference type="NCBI Taxonomy" id="2606634"/>
    <lineage>
        <taxon>Bacteria</taxon>
        <taxon>Bacillati</taxon>
        <taxon>Bacillota</taxon>
        <taxon>Clostridia</taxon>
        <taxon>Lachnospirales</taxon>
        <taxon>Lachnospiraceae</taxon>
        <taxon>Velocimicrobium</taxon>
    </lineage>
</organism>
<keyword evidence="2" id="KW-1185">Reference proteome</keyword>
<dbReference type="AlphaFoldDB" id="A0A6L5XV51"/>
<proteinExistence type="predicted"/>
<evidence type="ECO:0000313" key="1">
    <source>
        <dbReference type="EMBL" id="MSS62377.1"/>
    </source>
</evidence>
<protein>
    <submittedName>
        <fullName evidence="1">Endoribonuclease L-PSP</fullName>
    </submittedName>
</protein>
<dbReference type="Proteomes" id="UP000482209">
    <property type="component" value="Unassembled WGS sequence"/>
</dbReference>
<reference evidence="1 2" key="1">
    <citation type="submission" date="2019-08" db="EMBL/GenBank/DDBJ databases">
        <title>In-depth cultivation of the pig gut microbiome towards novel bacterial diversity and tailored functional studies.</title>
        <authorList>
            <person name="Wylensek D."/>
            <person name="Hitch T.C.A."/>
            <person name="Clavel T."/>
        </authorList>
    </citation>
    <scope>NUCLEOTIDE SEQUENCE [LARGE SCALE GENOMIC DNA]</scope>
    <source>
        <strain evidence="1 2">WCA-693-APC-MOT-I</strain>
    </source>
</reference>